<dbReference type="Proteomes" id="UP000095286">
    <property type="component" value="Unplaced"/>
</dbReference>
<evidence type="ECO:0000313" key="2">
    <source>
        <dbReference type="WBParaSite" id="RSKR_0000093400.1"/>
    </source>
</evidence>
<dbReference type="WBParaSite" id="RSKR_0000093400.1">
    <property type="protein sequence ID" value="RSKR_0000093400.1"/>
    <property type="gene ID" value="RSKR_0000093400"/>
</dbReference>
<protein>
    <submittedName>
        <fullName evidence="2">ZP domain-containing protein</fullName>
    </submittedName>
</protein>
<organism evidence="1 2">
    <name type="scientific">Rhabditophanes sp. KR3021</name>
    <dbReference type="NCBI Taxonomy" id="114890"/>
    <lineage>
        <taxon>Eukaryota</taxon>
        <taxon>Metazoa</taxon>
        <taxon>Ecdysozoa</taxon>
        <taxon>Nematoda</taxon>
        <taxon>Chromadorea</taxon>
        <taxon>Rhabditida</taxon>
        <taxon>Tylenchina</taxon>
        <taxon>Panagrolaimomorpha</taxon>
        <taxon>Strongyloidoidea</taxon>
        <taxon>Alloionematidae</taxon>
        <taxon>Rhabditophanes</taxon>
    </lineage>
</organism>
<name>A0AC35TIN1_9BILA</name>
<evidence type="ECO:0000313" key="1">
    <source>
        <dbReference type="Proteomes" id="UP000095286"/>
    </source>
</evidence>
<reference evidence="2" key="1">
    <citation type="submission" date="2016-11" db="UniProtKB">
        <authorList>
            <consortium name="WormBaseParasite"/>
        </authorList>
    </citation>
    <scope>IDENTIFICATION</scope>
    <source>
        <strain evidence="2">KR3021</strain>
    </source>
</reference>
<sequence>MSPEKNLLVAGSKQLLIKCNSSRSTRKNNIAEAEFEEIVVNMNPSVDKSNQIKLKQIESDTLTGTGITPKVFLLITKGQNESSLGVSRAKIGQSLKLMVQFEEAKLFNFMVTNCFSDDGKNTSGAHLSIIDKKGCAVALPRAIGDKQCNADTKEIEEDDSIKEHTNQEFNTMQVKYKLAIEP</sequence>
<accession>A0AC35TIN1</accession>
<proteinExistence type="predicted"/>